<keyword evidence="3" id="KW-1185">Reference proteome</keyword>
<keyword evidence="1" id="KW-0812">Transmembrane</keyword>
<sequence>MTKNIENLLKLEELGQFLLSIILFNQLDYSWWVYPALLLLPDLSMVGYLVNTRKGAMLYNLFHHKLFAVIILALGYWCNVSELTLAGIILFGHSAMDRIFGYGLKYPDNFKNTHLGWIGEKDDFIKRKHQAIKHQ</sequence>
<accession>A0ABW4VM06</accession>
<dbReference type="EMBL" id="JBHUHR010000031">
    <property type="protein sequence ID" value="MFD2035422.1"/>
    <property type="molecule type" value="Genomic_DNA"/>
</dbReference>
<name>A0ABW4VM06_9BACT</name>
<dbReference type="InterPro" id="IPR025356">
    <property type="entry name" value="DUF4260"/>
</dbReference>
<proteinExistence type="predicted"/>
<evidence type="ECO:0000313" key="2">
    <source>
        <dbReference type="EMBL" id="MFD2035422.1"/>
    </source>
</evidence>
<dbReference type="RefSeq" id="WP_376886385.1">
    <property type="nucleotide sequence ID" value="NZ_JBHUHR010000031.1"/>
</dbReference>
<reference evidence="3" key="1">
    <citation type="journal article" date="2019" name="Int. J. Syst. Evol. Microbiol.">
        <title>The Global Catalogue of Microorganisms (GCM) 10K type strain sequencing project: providing services to taxonomists for standard genome sequencing and annotation.</title>
        <authorList>
            <consortium name="The Broad Institute Genomics Platform"/>
            <consortium name="The Broad Institute Genome Sequencing Center for Infectious Disease"/>
            <person name="Wu L."/>
            <person name="Ma J."/>
        </authorList>
    </citation>
    <scope>NUCLEOTIDE SEQUENCE [LARGE SCALE GENOMIC DNA]</scope>
    <source>
        <strain evidence="3">CGMCC 1.15180</strain>
    </source>
</reference>
<evidence type="ECO:0000313" key="3">
    <source>
        <dbReference type="Proteomes" id="UP001597361"/>
    </source>
</evidence>
<organism evidence="2 3">
    <name type="scientific">Belliella marina</name>
    <dbReference type="NCBI Taxonomy" id="1644146"/>
    <lineage>
        <taxon>Bacteria</taxon>
        <taxon>Pseudomonadati</taxon>
        <taxon>Bacteroidota</taxon>
        <taxon>Cytophagia</taxon>
        <taxon>Cytophagales</taxon>
        <taxon>Cyclobacteriaceae</taxon>
        <taxon>Belliella</taxon>
    </lineage>
</organism>
<protein>
    <submittedName>
        <fullName evidence="2">DUF4260 domain-containing protein</fullName>
    </submittedName>
</protein>
<gene>
    <name evidence="2" type="ORF">ACFSKL_11500</name>
</gene>
<dbReference type="Proteomes" id="UP001597361">
    <property type="component" value="Unassembled WGS sequence"/>
</dbReference>
<evidence type="ECO:0000256" key="1">
    <source>
        <dbReference type="SAM" id="Phobius"/>
    </source>
</evidence>
<feature type="transmembrane region" description="Helical" evidence="1">
    <location>
        <begin position="31"/>
        <end position="50"/>
    </location>
</feature>
<comment type="caution">
    <text evidence="2">The sequence shown here is derived from an EMBL/GenBank/DDBJ whole genome shotgun (WGS) entry which is preliminary data.</text>
</comment>
<keyword evidence="1" id="KW-1133">Transmembrane helix</keyword>
<keyword evidence="1" id="KW-0472">Membrane</keyword>
<dbReference type="Pfam" id="PF14079">
    <property type="entry name" value="DUF4260"/>
    <property type="match status" value="1"/>
</dbReference>